<comment type="subcellular location">
    <subcellularLocation>
        <location evidence="1">Nucleus</location>
    </subcellularLocation>
</comment>
<dbReference type="EMBL" id="JIBK01000009">
    <property type="protein sequence ID" value="POM83034.1"/>
    <property type="molecule type" value="Genomic_DNA"/>
</dbReference>
<dbReference type="GO" id="GO:0005681">
    <property type="term" value="C:spliceosomal complex"/>
    <property type="evidence" value="ECO:0007669"/>
    <property type="project" value="InterPro"/>
</dbReference>
<dbReference type="Proteomes" id="UP000236928">
    <property type="component" value="Unassembled WGS sequence"/>
</dbReference>
<keyword evidence="5" id="KW-1185">Reference proteome</keyword>
<keyword evidence="2" id="KW-0539">Nucleus</keyword>
<evidence type="ECO:0000259" key="3">
    <source>
        <dbReference type="Pfam" id="PF11931"/>
    </source>
</evidence>
<organism evidence="4 5">
    <name type="scientific">Cryptosporidium meleagridis</name>
    <dbReference type="NCBI Taxonomy" id="93969"/>
    <lineage>
        <taxon>Eukaryota</taxon>
        <taxon>Sar</taxon>
        <taxon>Alveolata</taxon>
        <taxon>Apicomplexa</taxon>
        <taxon>Conoidasida</taxon>
        <taxon>Coccidia</taxon>
        <taxon>Eucoccidiorida</taxon>
        <taxon>Eimeriorina</taxon>
        <taxon>Cryptosporidiidae</taxon>
        <taxon>Cryptosporidium</taxon>
    </lineage>
</organism>
<sequence>MSSFIIERCRSLCEETEVLEKMVVILFGKLPRDSVTSLVIETAIKRLGMRIQSNSKEILSLYLDKSGERRNEISYIGGLSANNTKLSGSKDSLWTNFYNSIKLANSLEGVPNDLIRQSEYNNRSKSLEELVIETIRSVKLDDIFIPEEDLGRRLCLEQHYSRYINLKKLRNYRETTYINNELERLRRKGKVVDNSTQAGIVFEEIDFDMYLKVFDKFSNIPRYFKYKDNDYDDYITNLLEYLRDFFLRIHPLLDEGTIQTELNKDFEEGWKNGLLSDWRVPTYEMLYYSKPFDKLFFSEGTYNSHVKSKHFSKENSKYTGLSSEEKAKLKEESLERDKNIARKEFFIGKFSQLLSAQRREAIDHVNKLQSSTREELEIDKQLEMENGGLETLITELNDCLNKNKSKGGQHSSKMEFDTDSDDDFDELQDKVYNPLKLPLGPDGRPMPYWLYKLNGLGIEFKCEICGNCSYWGRRAFERHFSETRHANGLSALGIPNTCHFKEITKISDAQELYSALCKQAKDLSFDDQNYVEMEDSQGNILSLKSFQDLCRQGLIK</sequence>
<proteinExistence type="predicted"/>
<dbReference type="PANTHER" id="PTHR12786:SF2">
    <property type="entry name" value="SPLICING FACTOR 3A SUBUNIT 3"/>
    <property type="match status" value="1"/>
</dbReference>
<dbReference type="GO" id="GO:0003723">
    <property type="term" value="F:RNA binding"/>
    <property type="evidence" value="ECO:0007669"/>
    <property type="project" value="InterPro"/>
</dbReference>
<dbReference type="AlphaFoldDB" id="A0A2P4YYZ1"/>
<dbReference type="InterPro" id="IPR051421">
    <property type="entry name" value="RNA_Proc_DNA_Dmg_Regulator"/>
</dbReference>
<evidence type="ECO:0000256" key="2">
    <source>
        <dbReference type="ARBA" id="ARBA00023242"/>
    </source>
</evidence>
<dbReference type="PANTHER" id="PTHR12786">
    <property type="entry name" value="SPLICING FACTOR SF3A-RELATED"/>
    <property type="match status" value="1"/>
</dbReference>
<evidence type="ECO:0000313" key="5">
    <source>
        <dbReference type="Proteomes" id="UP000236928"/>
    </source>
</evidence>
<name>A0A2P4YYZ1_9CRYT</name>
<dbReference type="Pfam" id="PF11931">
    <property type="entry name" value="SF3a60_Prp9_C"/>
    <property type="match status" value="1"/>
</dbReference>
<dbReference type="SUPFAM" id="SSF101690">
    <property type="entry name" value="PAZ domain"/>
    <property type="match status" value="1"/>
</dbReference>
<dbReference type="GO" id="GO:0000398">
    <property type="term" value="P:mRNA splicing, via spliceosome"/>
    <property type="evidence" value="ECO:0007669"/>
    <property type="project" value="InterPro"/>
</dbReference>
<comment type="caution">
    <text evidence="4">The sequence shown here is derived from an EMBL/GenBank/DDBJ whole genome shotgun (WGS) entry which is preliminary data.</text>
</comment>
<evidence type="ECO:0000313" key="4">
    <source>
        <dbReference type="EMBL" id="POM83034.1"/>
    </source>
</evidence>
<feature type="domain" description="Splicing factor SF3a60 /Prp9 subunit C-terminal" evidence="3">
    <location>
        <begin position="436"/>
        <end position="555"/>
    </location>
</feature>
<protein>
    <recommendedName>
        <fullName evidence="3">Splicing factor SF3a60 /Prp9 subunit C-terminal domain-containing protein</fullName>
    </recommendedName>
</protein>
<dbReference type="InterPro" id="IPR024598">
    <property type="entry name" value="SF3a60/Prp9_C"/>
</dbReference>
<evidence type="ECO:0000256" key="1">
    <source>
        <dbReference type="ARBA" id="ARBA00004123"/>
    </source>
</evidence>
<gene>
    <name evidence="4" type="ORF">CmeUKMEL1_05375</name>
</gene>
<dbReference type="OrthoDB" id="2160351at2759"/>
<reference evidence="4 5" key="1">
    <citation type="submission" date="2014-04" db="EMBL/GenBank/DDBJ databases">
        <title>Comparative Genomics of Cryptosporidium Species.</title>
        <authorList>
            <person name="Silva J.C."/>
            <person name="Su Q."/>
            <person name="Chalmers R."/>
            <person name="Chibucos M.C."/>
            <person name="Elwin K."/>
            <person name="Godinez A."/>
            <person name="Guo F."/>
            <person name="Huynh K."/>
            <person name="Orvis J."/>
            <person name="Ott S."/>
            <person name="Sadzewicz L."/>
            <person name="Sengamalay N."/>
            <person name="Shetty A."/>
            <person name="Sun M."/>
            <person name="Tallon L."/>
            <person name="Xiao L."/>
            <person name="Zhang H."/>
            <person name="Fraser C.M."/>
            <person name="Zhu G."/>
            <person name="Kissinger J."/>
            <person name="Widmer G."/>
        </authorList>
    </citation>
    <scope>NUCLEOTIDE SEQUENCE [LARGE SCALE GENOMIC DNA]</scope>
    <source>
        <strain evidence="4 5">UKMEL1</strain>
    </source>
</reference>
<dbReference type="VEuPathDB" id="CryptoDB:CmeUKMEL1_05375"/>
<accession>A0A2P4YYZ1</accession>
<dbReference type="InterPro" id="IPR036085">
    <property type="entry name" value="PAZ_dom_sf"/>
</dbReference>